<accession>A0A833VA23</accession>
<reference evidence="2" key="1">
    <citation type="submission" date="2020-01" db="EMBL/GenBank/DDBJ databases">
        <title>Genome sequence of Kobresia littledalei, the first chromosome-level genome in the family Cyperaceae.</title>
        <authorList>
            <person name="Qu G."/>
        </authorList>
    </citation>
    <scope>NUCLEOTIDE SEQUENCE</scope>
    <source>
        <strain evidence="2">C.B.Clarke</strain>
        <tissue evidence="2">Leaf</tissue>
    </source>
</reference>
<dbReference type="EMBL" id="SWLB01000013">
    <property type="protein sequence ID" value="KAF3330447.1"/>
    <property type="molecule type" value="Genomic_DNA"/>
</dbReference>
<evidence type="ECO:0000313" key="3">
    <source>
        <dbReference type="Proteomes" id="UP000623129"/>
    </source>
</evidence>
<dbReference type="PANTHER" id="PTHR36792:SF5">
    <property type="entry name" value="SEL1 REPEAT PROTEIN"/>
    <property type="match status" value="1"/>
</dbReference>
<dbReference type="PANTHER" id="PTHR36792">
    <property type="entry name" value="EXPRESSED PROTEIN"/>
    <property type="match status" value="1"/>
</dbReference>
<dbReference type="SUPFAM" id="SSF81901">
    <property type="entry name" value="HCP-like"/>
    <property type="match status" value="1"/>
</dbReference>
<dbReference type="AlphaFoldDB" id="A0A833VA23"/>
<dbReference type="Gene3D" id="1.25.40.10">
    <property type="entry name" value="Tetratricopeptide repeat domain"/>
    <property type="match status" value="1"/>
</dbReference>
<dbReference type="SMART" id="SM00671">
    <property type="entry name" value="SEL1"/>
    <property type="match status" value="1"/>
</dbReference>
<dbReference type="InterPro" id="IPR006597">
    <property type="entry name" value="Sel1-like"/>
</dbReference>
<name>A0A833VA23_9POAL</name>
<evidence type="ECO:0000256" key="1">
    <source>
        <dbReference type="SAM" id="MobiDB-lite"/>
    </source>
</evidence>
<comment type="caution">
    <text evidence="2">The sequence shown here is derived from an EMBL/GenBank/DDBJ whole genome shotgun (WGS) entry which is preliminary data.</text>
</comment>
<protein>
    <submittedName>
        <fullName evidence="2">Sel1 repeat</fullName>
    </submittedName>
</protein>
<feature type="compositionally biased region" description="Acidic residues" evidence="1">
    <location>
        <begin position="147"/>
        <end position="156"/>
    </location>
</feature>
<feature type="region of interest" description="Disordered" evidence="1">
    <location>
        <begin position="37"/>
        <end position="66"/>
    </location>
</feature>
<evidence type="ECO:0000313" key="2">
    <source>
        <dbReference type="EMBL" id="KAF3330447.1"/>
    </source>
</evidence>
<feature type="compositionally biased region" description="Low complexity" evidence="1">
    <location>
        <begin position="41"/>
        <end position="54"/>
    </location>
</feature>
<feature type="region of interest" description="Disordered" evidence="1">
    <location>
        <begin position="133"/>
        <end position="156"/>
    </location>
</feature>
<gene>
    <name evidence="2" type="ORF">FCM35_KLT03801</name>
</gene>
<sequence length="156" mass="17445">MGKTLALTSTIEYYARLATAKIRSWTCFTRPGFLRPRRDSASSSVSVPSSSREGSVMERGGGNEQEVRVPLSEVVADCVRRWFNEALKEARAGDTAMQVLVGQMYHSGYGVPKNDQKARVWIEKASRYRSSVWKVSDKRPGYNASDSDSDEEKAKK</sequence>
<dbReference type="OrthoDB" id="2384430at2759"/>
<proteinExistence type="predicted"/>
<keyword evidence="3" id="KW-1185">Reference proteome</keyword>
<organism evidence="2 3">
    <name type="scientific">Carex littledalei</name>
    <dbReference type="NCBI Taxonomy" id="544730"/>
    <lineage>
        <taxon>Eukaryota</taxon>
        <taxon>Viridiplantae</taxon>
        <taxon>Streptophyta</taxon>
        <taxon>Embryophyta</taxon>
        <taxon>Tracheophyta</taxon>
        <taxon>Spermatophyta</taxon>
        <taxon>Magnoliopsida</taxon>
        <taxon>Liliopsida</taxon>
        <taxon>Poales</taxon>
        <taxon>Cyperaceae</taxon>
        <taxon>Cyperoideae</taxon>
        <taxon>Cariceae</taxon>
        <taxon>Carex</taxon>
        <taxon>Carex subgen. Euthyceras</taxon>
    </lineage>
</organism>
<dbReference type="Proteomes" id="UP000623129">
    <property type="component" value="Unassembled WGS sequence"/>
</dbReference>
<dbReference type="InterPro" id="IPR011990">
    <property type="entry name" value="TPR-like_helical_dom_sf"/>
</dbReference>